<accession>I2GB77</accession>
<dbReference type="EMBL" id="CAIT01000003">
    <property type="protein sequence ID" value="CCH51151.1"/>
    <property type="molecule type" value="Genomic_DNA"/>
</dbReference>
<dbReference type="STRING" id="1185876.BN8_00061"/>
<evidence type="ECO:0000313" key="2">
    <source>
        <dbReference type="Proteomes" id="UP000009309"/>
    </source>
</evidence>
<reference evidence="1 2" key="1">
    <citation type="journal article" date="2012" name="J. Bacteriol.">
        <title>Genome Sequence of the Filamentous Bacterium Fibrisoma limi BUZ 3T.</title>
        <authorList>
            <person name="Filippini M."/>
            <person name="Qi W."/>
            <person name="Jaenicke S."/>
            <person name="Goesmann A."/>
            <person name="Smits T.H."/>
            <person name="Bagheri H.C."/>
        </authorList>
    </citation>
    <scope>NUCLEOTIDE SEQUENCE [LARGE SCALE GENOMIC DNA]</scope>
    <source>
        <strain evidence="2">BUZ 3T</strain>
    </source>
</reference>
<evidence type="ECO:0000313" key="1">
    <source>
        <dbReference type="EMBL" id="CCH51151.1"/>
    </source>
</evidence>
<keyword evidence="2" id="KW-1185">Reference proteome</keyword>
<name>I2GB77_9BACT</name>
<sequence length="172" mass="19372">MKPLSWISSLTITALCIGCFPIQQSAQDNAQASHQDTMLIDANRLEQGRLFEPDQNPFTRDDAAQLVGADSVAYKTDTLATTETAYLVLVGRLYINETIGWLMTINRTNRQLIAQQVVYYDNAEGISQIEGRWLPRQQQAIVQTITYDETGTEQTKRVTYTVRPNGELTILN</sequence>
<comment type="caution">
    <text evidence="1">The sequence shown here is derived from an EMBL/GenBank/DDBJ whole genome shotgun (WGS) entry which is preliminary data.</text>
</comment>
<dbReference type="OrthoDB" id="946627at2"/>
<gene>
    <name evidence="1" type="ORF">BN8_00061</name>
</gene>
<dbReference type="RefSeq" id="WP_009279741.1">
    <property type="nucleotide sequence ID" value="NZ_CAIT01000003.1"/>
</dbReference>
<organism evidence="1 2">
    <name type="scientific">Fibrisoma limi BUZ 3</name>
    <dbReference type="NCBI Taxonomy" id="1185876"/>
    <lineage>
        <taxon>Bacteria</taxon>
        <taxon>Pseudomonadati</taxon>
        <taxon>Bacteroidota</taxon>
        <taxon>Cytophagia</taxon>
        <taxon>Cytophagales</taxon>
        <taxon>Spirosomataceae</taxon>
        <taxon>Fibrisoma</taxon>
    </lineage>
</organism>
<dbReference type="Proteomes" id="UP000009309">
    <property type="component" value="Unassembled WGS sequence"/>
</dbReference>
<proteinExistence type="predicted"/>
<protein>
    <submittedName>
        <fullName evidence="1">Uncharacterized protein</fullName>
    </submittedName>
</protein>
<dbReference type="AlphaFoldDB" id="I2GB77"/>